<dbReference type="Proteomes" id="UP000805193">
    <property type="component" value="Unassembled WGS sequence"/>
</dbReference>
<name>A0AC60PTZ5_IXOPE</name>
<organism evidence="1 2">
    <name type="scientific">Ixodes persulcatus</name>
    <name type="common">Taiga tick</name>
    <dbReference type="NCBI Taxonomy" id="34615"/>
    <lineage>
        <taxon>Eukaryota</taxon>
        <taxon>Metazoa</taxon>
        <taxon>Ecdysozoa</taxon>
        <taxon>Arthropoda</taxon>
        <taxon>Chelicerata</taxon>
        <taxon>Arachnida</taxon>
        <taxon>Acari</taxon>
        <taxon>Parasitiformes</taxon>
        <taxon>Ixodida</taxon>
        <taxon>Ixodoidea</taxon>
        <taxon>Ixodidae</taxon>
        <taxon>Ixodinae</taxon>
        <taxon>Ixodes</taxon>
    </lineage>
</organism>
<keyword evidence="2" id="KW-1185">Reference proteome</keyword>
<gene>
    <name evidence="1" type="ORF">HPB47_028172</name>
</gene>
<evidence type="ECO:0000313" key="2">
    <source>
        <dbReference type="Proteomes" id="UP000805193"/>
    </source>
</evidence>
<evidence type="ECO:0000313" key="1">
    <source>
        <dbReference type="EMBL" id="KAG0424616.1"/>
    </source>
</evidence>
<comment type="caution">
    <text evidence="1">The sequence shown here is derived from an EMBL/GenBank/DDBJ whole genome shotgun (WGS) entry which is preliminary data.</text>
</comment>
<sequence>MPTSINWRTVACVLVAIAVQAGLYYYFTRRTILLVGVLSARGNFERRAVARETWLSGTSRVKSFFIVGQQPCRVPPEDRVDPYVCARWEPNVTEITENLEFYATAAKTRDCFPRRRTLYTGFSFQARHTILISRLGVLADILSGTTGVTVALINAVTREIVRKTVISSENGKEEDGYYYRNVDRVALHRYFEGIVNLSGEIISETCSSTPAWNNLSNLLSYKRLYVDHEESHSVGWFPEAVSGVGVRFVISDALPSLLDHVDDAEMRQAAWDELVDDEQMRLEAEARRYGDVALVPVVDVYRSLPAKLLAFFGAILESSVEFDFLYKTDDDTVANLEAIRDHVPAAKQDVWWSSFRENWPVERYGKWAEASYRASSYPAFACGSGYVLSRNLVLWLARNKNSLHPYQGEDVSMGIWLAALAPTLIHDDHNWTCGYPCHEGVLTPFNRAQLSPAEIKKVWTNFKKTGKLC</sequence>
<proteinExistence type="predicted"/>
<protein>
    <submittedName>
        <fullName evidence="1">Uncharacterized protein</fullName>
    </submittedName>
</protein>
<reference evidence="1 2" key="1">
    <citation type="journal article" date="2020" name="Cell">
        <title>Large-Scale Comparative Analyses of Tick Genomes Elucidate Their Genetic Diversity and Vector Capacities.</title>
        <authorList>
            <consortium name="Tick Genome and Microbiome Consortium (TIGMIC)"/>
            <person name="Jia N."/>
            <person name="Wang J."/>
            <person name="Shi W."/>
            <person name="Du L."/>
            <person name="Sun Y."/>
            <person name="Zhan W."/>
            <person name="Jiang J.F."/>
            <person name="Wang Q."/>
            <person name="Zhang B."/>
            <person name="Ji P."/>
            <person name="Bell-Sakyi L."/>
            <person name="Cui X.M."/>
            <person name="Yuan T.T."/>
            <person name="Jiang B.G."/>
            <person name="Yang W.F."/>
            <person name="Lam T.T."/>
            <person name="Chang Q.C."/>
            <person name="Ding S.J."/>
            <person name="Wang X.J."/>
            <person name="Zhu J.G."/>
            <person name="Ruan X.D."/>
            <person name="Zhao L."/>
            <person name="Wei J.T."/>
            <person name="Ye R.Z."/>
            <person name="Que T.C."/>
            <person name="Du C.H."/>
            <person name="Zhou Y.H."/>
            <person name="Cheng J.X."/>
            <person name="Dai P.F."/>
            <person name="Guo W.B."/>
            <person name="Han X.H."/>
            <person name="Huang E.J."/>
            <person name="Li L.F."/>
            <person name="Wei W."/>
            <person name="Gao Y.C."/>
            <person name="Liu J.Z."/>
            <person name="Shao H.Z."/>
            <person name="Wang X."/>
            <person name="Wang C.C."/>
            <person name="Yang T.C."/>
            <person name="Huo Q.B."/>
            <person name="Li W."/>
            <person name="Chen H.Y."/>
            <person name="Chen S.E."/>
            <person name="Zhou L.G."/>
            <person name="Ni X.B."/>
            <person name="Tian J.H."/>
            <person name="Sheng Y."/>
            <person name="Liu T."/>
            <person name="Pan Y.S."/>
            <person name="Xia L.Y."/>
            <person name="Li J."/>
            <person name="Zhao F."/>
            <person name="Cao W.C."/>
        </authorList>
    </citation>
    <scope>NUCLEOTIDE SEQUENCE [LARGE SCALE GENOMIC DNA]</scope>
    <source>
        <strain evidence="1">Iper-2018</strain>
    </source>
</reference>
<dbReference type="EMBL" id="JABSTQ010009954">
    <property type="protein sequence ID" value="KAG0424616.1"/>
    <property type="molecule type" value="Genomic_DNA"/>
</dbReference>
<accession>A0AC60PTZ5</accession>